<protein>
    <submittedName>
        <fullName evidence="1">Uncharacterized protein</fullName>
    </submittedName>
</protein>
<accession>G3A7Y1</accession>
<dbReference type="AlphaFoldDB" id="G3A7Y1"/>
<gene>
    <name evidence="1" type="ORF">RALSY_40848</name>
</gene>
<name>G3A7Y1_9RALS</name>
<reference evidence="1" key="1">
    <citation type="journal article" date="2011" name="PLoS ONE">
        <title>Ralstonia syzygii, the Blood Disease Bacterium and some Asian R. solanacearum strains form a single genomic species despite divergent lifestyles.</title>
        <authorList>
            <person name="Remenant B."/>
            <person name="de Cambiaire J.C."/>
            <person name="Cellier G."/>
            <person name="Jacobs J.M."/>
            <person name="Mangenot S."/>
            <person name="Barbe V."/>
            <person name="Lajus A."/>
            <person name="Vallenet D."/>
            <person name="Medigue C."/>
            <person name="Fegan M."/>
            <person name="Allen C."/>
            <person name="Prior P."/>
        </authorList>
    </citation>
    <scope>NUCLEOTIDE SEQUENCE</scope>
    <source>
        <strain evidence="1">R24</strain>
    </source>
</reference>
<reference evidence="1" key="2">
    <citation type="submission" date="2011-04" db="EMBL/GenBank/DDBJ databases">
        <authorList>
            <person name="Genoscope - CEA"/>
        </authorList>
    </citation>
    <scope>NUCLEOTIDE SEQUENCE</scope>
    <source>
        <strain evidence="1">R24</strain>
    </source>
</reference>
<proteinExistence type="predicted"/>
<organism evidence="1">
    <name type="scientific">Ralstonia syzygii R24</name>
    <dbReference type="NCBI Taxonomy" id="907261"/>
    <lineage>
        <taxon>Bacteria</taxon>
        <taxon>Pseudomonadati</taxon>
        <taxon>Pseudomonadota</taxon>
        <taxon>Betaproteobacteria</taxon>
        <taxon>Burkholderiales</taxon>
        <taxon>Burkholderiaceae</taxon>
        <taxon>Ralstonia</taxon>
        <taxon>Ralstonia solanacearum species complex</taxon>
    </lineage>
</organism>
<dbReference type="EMBL" id="FR854089">
    <property type="protein sequence ID" value="CCA86617.1"/>
    <property type="molecule type" value="Genomic_DNA"/>
</dbReference>
<sequence>MPEPWRLQFAEALAGSAYVLVSDKGVCTFLHDWDAGVRDQWYDRREPTGLD</sequence>
<evidence type="ECO:0000313" key="1">
    <source>
        <dbReference type="EMBL" id="CCA86617.1"/>
    </source>
</evidence>